<evidence type="ECO:0000256" key="1">
    <source>
        <dbReference type="SAM" id="MobiDB-lite"/>
    </source>
</evidence>
<dbReference type="SUPFAM" id="SSF52949">
    <property type="entry name" value="Macro domain-like"/>
    <property type="match status" value="1"/>
</dbReference>
<feature type="region of interest" description="Disordered" evidence="1">
    <location>
        <begin position="17"/>
        <end position="38"/>
    </location>
</feature>
<evidence type="ECO:0008006" key="3">
    <source>
        <dbReference type="Google" id="ProtNLM"/>
    </source>
</evidence>
<dbReference type="Gene3D" id="3.40.220.10">
    <property type="entry name" value="Leucine Aminopeptidase, subunit E, domain 1"/>
    <property type="match status" value="1"/>
</dbReference>
<proteinExistence type="predicted"/>
<gene>
    <name evidence="2" type="ORF">g.12886</name>
</gene>
<protein>
    <recommendedName>
        <fullName evidence="3">Macro domain-containing protein</fullName>
    </recommendedName>
</protein>
<dbReference type="InterPro" id="IPR036514">
    <property type="entry name" value="SGNH_hydro_sf"/>
</dbReference>
<dbReference type="InterPro" id="IPR043472">
    <property type="entry name" value="Macro_dom-like"/>
</dbReference>
<sequence>MTGLDTNNKYKVLADVQETEQSSGTTLASTPTQSNNNRAMKTARIKHKNDKLGSVGTKLLELPETRMIICSDSQGSNIANKVEVLSHGKINAFGYSRANTTLMQVIESASLDNENPVILLGGTNDSLSDNMQEIYESVENKLITISQNRPVFITTIPIRHDKPFNHPTNQDIQLANNYISEITARNGNVHLLNLNGFRRSDYTRHGLHLNNKGKTKLAHKIIKSISWWHSWTRTYGVSQNNIETSLKPEEELSFPVSEGEKVCSGSCIQVIVENMATVIKKFENDKSTAFAHCISSDFGEPRQMSAGVAVAFRNRFGKPLPSQCPSTHLACQTIEDGATIYSLITKQKYNWKPSKDDYDLAFKQLKLNFQNKKLKRLICSPLGCVRDNISLYHFISNVKDFCKATGALVQIVTYKEESSRTLRNGLNFEEFIHKMRQMINKETMQTSKSPKTPITNDRITLIGQHKQNCSNNLPSVNEDRSPNPAQTQLCEQPKSPQFNHQTMQPGLHYTTGLEVMSSQEAMRDKRSNINLDTEQSAVERAPASFVTLYGEQLRPQNRTGDVFVVPGDLTFSEALKQSNSGFGELLISHSQAVPASIVGGSLVVTAEKNCHPPVSRSVT</sequence>
<evidence type="ECO:0000313" key="2">
    <source>
        <dbReference type="EMBL" id="JAS74582.1"/>
    </source>
</evidence>
<reference evidence="2" key="1">
    <citation type="submission" date="2015-11" db="EMBL/GenBank/DDBJ databases">
        <title>De novo transcriptome assembly of four potential Pierce s Disease insect vectors from Arizona vineyards.</title>
        <authorList>
            <person name="Tassone E.E."/>
        </authorList>
    </citation>
    <scope>NUCLEOTIDE SEQUENCE</scope>
</reference>
<dbReference type="SUPFAM" id="SSF52266">
    <property type="entry name" value="SGNH hydrolase"/>
    <property type="match status" value="1"/>
</dbReference>
<feature type="compositionally biased region" description="Polar residues" evidence="1">
    <location>
        <begin position="19"/>
        <end position="38"/>
    </location>
</feature>
<organism evidence="2">
    <name type="scientific">Homalodisca liturata</name>
    <dbReference type="NCBI Taxonomy" id="320908"/>
    <lineage>
        <taxon>Eukaryota</taxon>
        <taxon>Metazoa</taxon>
        <taxon>Ecdysozoa</taxon>
        <taxon>Arthropoda</taxon>
        <taxon>Hexapoda</taxon>
        <taxon>Insecta</taxon>
        <taxon>Pterygota</taxon>
        <taxon>Neoptera</taxon>
        <taxon>Paraneoptera</taxon>
        <taxon>Hemiptera</taxon>
        <taxon>Auchenorrhyncha</taxon>
        <taxon>Membracoidea</taxon>
        <taxon>Cicadellidae</taxon>
        <taxon>Cicadellinae</taxon>
        <taxon>Proconiini</taxon>
        <taxon>Homalodisca</taxon>
    </lineage>
</organism>
<dbReference type="Gene3D" id="3.40.50.1110">
    <property type="entry name" value="SGNH hydrolase"/>
    <property type="match status" value="1"/>
</dbReference>
<accession>A0A1B6HIV0</accession>
<name>A0A1B6HIV0_9HEMI</name>
<dbReference type="EMBL" id="GECU01033124">
    <property type="protein sequence ID" value="JAS74582.1"/>
    <property type="molecule type" value="Transcribed_RNA"/>
</dbReference>
<dbReference type="AlphaFoldDB" id="A0A1B6HIV0"/>